<name>A0ABT7MNQ6_9BACL</name>
<evidence type="ECO:0000313" key="2">
    <source>
        <dbReference type="Proteomes" id="UP001230807"/>
    </source>
</evidence>
<reference evidence="1 2" key="1">
    <citation type="submission" date="2023-06" db="EMBL/GenBank/DDBJ databases">
        <title>Influencing factors and mechanism of Cr(VI) reduction by facultative anaerobic Exiguobacterium sp. PY14.</title>
        <authorList>
            <person name="Zou L."/>
        </authorList>
    </citation>
    <scope>NUCLEOTIDE SEQUENCE [LARGE SCALE GENOMIC DNA]</scope>
    <source>
        <strain evidence="1 2">PY14</strain>
    </source>
</reference>
<dbReference type="Proteomes" id="UP001230807">
    <property type="component" value="Unassembled WGS sequence"/>
</dbReference>
<organism evidence="1 2">
    <name type="scientific">Exiguobacterium mexicanum</name>
    <dbReference type="NCBI Taxonomy" id="340146"/>
    <lineage>
        <taxon>Bacteria</taxon>
        <taxon>Bacillati</taxon>
        <taxon>Bacillota</taxon>
        <taxon>Bacilli</taxon>
        <taxon>Bacillales</taxon>
        <taxon>Bacillales Family XII. Incertae Sedis</taxon>
        <taxon>Exiguobacterium</taxon>
    </lineage>
</organism>
<gene>
    <name evidence="1" type="ORF">QR695_07375</name>
</gene>
<evidence type="ECO:0000313" key="1">
    <source>
        <dbReference type="EMBL" id="MDL5376827.1"/>
    </source>
</evidence>
<dbReference type="RefSeq" id="WP_286038351.1">
    <property type="nucleotide sequence ID" value="NZ_CP183077.1"/>
</dbReference>
<sequence>MLNHISIELDVHSLIYSNQIVGNIAVVIDFHDYFPGQDWSDFVVIVLHWWVDNCRALLFAPLRETYSFQFMDGPIQIAAKKVTATDVELTFVEEGHPKTLMGTVSLEELKDALIKASHQLLNAVDRNGWKNEEIEQLRYAVKTLRTY</sequence>
<proteinExistence type="predicted"/>
<dbReference type="EMBL" id="JASWER010000005">
    <property type="protein sequence ID" value="MDL5376827.1"/>
    <property type="molecule type" value="Genomic_DNA"/>
</dbReference>
<comment type="caution">
    <text evidence="1">The sequence shown here is derived from an EMBL/GenBank/DDBJ whole genome shotgun (WGS) entry which is preliminary data.</text>
</comment>
<protein>
    <recommendedName>
        <fullName evidence="3">Transcriptional regulator</fullName>
    </recommendedName>
</protein>
<keyword evidence="2" id="KW-1185">Reference proteome</keyword>
<evidence type="ECO:0008006" key="3">
    <source>
        <dbReference type="Google" id="ProtNLM"/>
    </source>
</evidence>
<accession>A0ABT7MNQ6</accession>